<organism evidence="2 3">
    <name type="scientific">Folsomia candida</name>
    <name type="common">Springtail</name>
    <dbReference type="NCBI Taxonomy" id="158441"/>
    <lineage>
        <taxon>Eukaryota</taxon>
        <taxon>Metazoa</taxon>
        <taxon>Ecdysozoa</taxon>
        <taxon>Arthropoda</taxon>
        <taxon>Hexapoda</taxon>
        <taxon>Collembola</taxon>
        <taxon>Entomobryomorpha</taxon>
        <taxon>Isotomoidea</taxon>
        <taxon>Isotomidae</taxon>
        <taxon>Proisotominae</taxon>
        <taxon>Folsomia</taxon>
    </lineage>
</organism>
<sequence length="169" mass="17540">MILCNRDSKITVPIFLVSFISVATSIPLDTTPVKTQLRQESAAIEAINAAETPSETLEGVAVLLASIFKGLSDIPVNAINAAKPKPQEAPVQQVVPVTTGQNVAPQIQPQVEPVRIAATAQAAVITPSTPAITSAAPTSPPSTASPDEEVTEIVPEAGEDVDEDNEAKI</sequence>
<evidence type="ECO:0000313" key="2">
    <source>
        <dbReference type="EMBL" id="OXA63716.1"/>
    </source>
</evidence>
<feature type="compositionally biased region" description="Low complexity" evidence="1">
    <location>
        <begin position="129"/>
        <end position="145"/>
    </location>
</feature>
<proteinExistence type="predicted"/>
<dbReference type="AlphaFoldDB" id="A0A226F473"/>
<name>A0A226F473_FOLCA</name>
<gene>
    <name evidence="2" type="ORF">Fcan01_01546</name>
</gene>
<evidence type="ECO:0000256" key="1">
    <source>
        <dbReference type="SAM" id="MobiDB-lite"/>
    </source>
</evidence>
<dbReference type="EMBL" id="LNIX01000001">
    <property type="protein sequence ID" value="OXA63716.1"/>
    <property type="molecule type" value="Genomic_DNA"/>
</dbReference>
<evidence type="ECO:0000313" key="3">
    <source>
        <dbReference type="Proteomes" id="UP000198287"/>
    </source>
</evidence>
<accession>A0A226F473</accession>
<protein>
    <submittedName>
        <fullName evidence="2">Uncharacterized protein</fullName>
    </submittedName>
</protein>
<dbReference type="Proteomes" id="UP000198287">
    <property type="component" value="Unassembled WGS sequence"/>
</dbReference>
<feature type="region of interest" description="Disordered" evidence="1">
    <location>
        <begin position="129"/>
        <end position="169"/>
    </location>
</feature>
<comment type="caution">
    <text evidence="2">The sequence shown here is derived from an EMBL/GenBank/DDBJ whole genome shotgun (WGS) entry which is preliminary data.</text>
</comment>
<keyword evidence="3" id="KW-1185">Reference proteome</keyword>
<reference evidence="2 3" key="1">
    <citation type="submission" date="2015-12" db="EMBL/GenBank/DDBJ databases">
        <title>The genome of Folsomia candida.</title>
        <authorList>
            <person name="Faddeeva A."/>
            <person name="Derks M.F."/>
            <person name="Anvar Y."/>
            <person name="Smit S."/>
            <person name="Van Straalen N."/>
            <person name="Roelofs D."/>
        </authorList>
    </citation>
    <scope>NUCLEOTIDE SEQUENCE [LARGE SCALE GENOMIC DNA]</scope>
    <source>
        <strain evidence="2 3">VU population</strain>
        <tissue evidence="2">Whole body</tissue>
    </source>
</reference>
<feature type="compositionally biased region" description="Acidic residues" evidence="1">
    <location>
        <begin position="146"/>
        <end position="169"/>
    </location>
</feature>